<evidence type="ECO:0000256" key="6">
    <source>
        <dbReference type="ARBA" id="ARBA00022670"/>
    </source>
</evidence>
<dbReference type="GO" id="GO:0004177">
    <property type="term" value="F:aminopeptidase activity"/>
    <property type="evidence" value="ECO:0007669"/>
    <property type="project" value="UniProtKB-UniRule"/>
</dbReference>
<evidence type="ECO:0000256" key="3">
    <source>
        <dbReference type="ARBA" id="ARBA00010088"/>
    </source>
</evidence>
<comment type="catalytic activity">
    <reaction evidence="1 8 10">
        <text>Release of N-terminal proline from a peptide.</text>
        <dbReference type="EC" id="3.4.11.5"/>
    </reaction>
</comment>
<keyword evidence="13" id="KW-1185">Reference proteome</keyword>
<evidence type="ECO:0000256" key="10">
    <source>
        <dbReference type="RuleBase" id="RU003421"/>
    </source>
</evidence>
<evidence type="ECO:0000313" key="13">
    <source>
        <dbReference type="Proteomes" id="UP000192674"/>
    </source>
</evidence>
<keyword evidence="5 8" id="KW-0963">Cytoplasm</keyword>
<evidence type="ECO:0000256" key="5">
    <source>
        <dbReference type="ARBA" id="ARBA00022490"/>
    </source>
</evidence>
<sequence length="325" mass="35936">MRQSVRMRAFYPPVEPYDSGMLDVGDGHKVYWEVSGNPDGKPAVVLHGGPGSGSSPMQRRHFDPELYRIVLFDQRGAGQSTPHVSSPEHNLNTNTTWHLVADMEQLREHLGIDRWLLFGGSWGATLALAYGQTYPERVTGMILRGVFTLRQSELDWLYGGGAGHIFPDAWAKFTELVPDGEDVLRTYQRLVFSDDPEVSRKAALAWSQWEGATVSTQPNIITPYGQEEFAVAFARIAVHYFVNKGWLEEGQLIRDVGKLKGIPAVIVNGRYDIVTPLVTAYELGRAWPECEGYVLNGAGHAVVDPGISEQLLAATDRFAGKAPAQ</sequence>
<dbReference type="NCBIfam" id="TIGR01249">
    <property type="entry name" value="pro_imino_pep_1"/>
    <property type="match status" value="1"/>
</dbReference>
<name>A0A1W2F3L5_KIBAR</name>
<comment type="similarity">
    <text evidence="3 8 10">Belongs to the peptidase S33 family.</text>
</comment>
<dbReference type="SUPFAM" id="SSF53474">
    <property type="entry name" value="alpha/beta-Hydrolases"/>
    <property type="match status" value="1"/>
</dbReference>
<dbReference type="InterPro" id="IPR000073">
    <property type="entry name" value="AB_hydrolase_1"/>
</dbReference>
<evidence type="ECO:0000256" key="7">
    <source>
        <dbReference type="ARBA" id="ARBA00022801"/>
    </source>
</evidence>
<evidence type="ECO:0000256" key="8">
    <source>
        <dbReference type="PIRNR" id="PIRNR006431"/>
    </source>
</evidence>
<accession>A0A1W2F3L5</accession>
<keyword evidence="6 8" id="KW-0645">Protease</keyword>
<gene>
    <name evidence="12" type="ORF">SAMN05661093_05530</name>
</gene>
<dbReference type="PANTHER" id="PTHR43722:SF1">
    <property type="entry name" value="PROLINE IMINOPEPTIDASE"/>
    <property type="match status" value="1"/>
</dbReference>
<dbReference type="Pfam" id="PF00561">
    <property type="entry name" value="Abhydrolase_1"/>
    <property type="match status" value="1"/>
</dbReference>
<evidence type="ECO:0000259" key="11">
    <source>
        <dbReference type="Pfam" id="PF00561"/>
    </source>
</evidence>
<dbReference type="EC" id="3.4.11.5" evidence="8 10"/>
<evidence type="ECO:0000313" key="12">
    <source>
        <dbReference type="EMBL" id="SMD16521.1"/>
    </source>
</evidence>
<evidence type="ECO:0000256" key="2">
    <source>
        <dbReference type="ARBA" id="ARBA00004496"/>
    </source>
</evidence>
<dbReference type="PIRSF" id="PIRSF006431">
    <property type="entry name" value="Pept_S33"/>
    <property type="match status" value="1"/>
</dbReference>
<reference evidence="12 13" key="1">
    <citation type="submission" date="2017-04" db="EMBL/GenBank/DDBJ databases">
        <authorList>
            <person name="Afonso C.L."/>
            <person name="Miller P.J."/>
            <person name="Scott M.A."/>
            <person name="Spackman E."/>
            <person name="Goraichik I."/>
            <person name="Dimitrov K.M."/>
            <person name="Suarez D.L."/>
            <person name="Swayne D.E."/>
        </authorList>
    </citation>
    <scope>NUCLEOTIDE SEQUENCE [LARGE SCALE GENOMIC DNA]</scope>
    <source>
        <strain evidence="12 13">DSM 43828</strain>
    </source>
</reference>
<feature type="active site" evidence="9">
    <location>
        <position position="272"/>
    </location>
</feature>
<evidence type="ECO:0000256" key="4">
    <source>
        <dbReference type="ARBA" id="ARBA00022438"/>
    </source>
</evidence>
<protein>
    <recommendedName>
        <fullName evidence="8 10">Proline iminopeptidase</fullName>
        <shortName evidence="8">PIP</shortName>
        <ecNumber evidence="8 10">3.4.11.5</ecNumber>
    </recommendedName>
    <alternativeName>
        <fullName evidence="8">Prolyl aminopeptidase</fullName>
    </alternativeName>
</protein>
<dbReference type="AlphaFoldDB" id="A0A1W2F3L5"/>
<dbReference type="InterPro" id="IPR002410">
    <property type="entry name" value="Peptidase_S33"/>
</dbReference>
<dbReference type="InterPro" id="IPR005944">
    <property type="entry name" value="Pro_iminopeptidase"/>
</dbReference>
<dbReference type="Proteomes" id="UP000192674">
    <property type="component" value="Unassembled WGS sequence"/>
</dbReference>
<proteinExistence type="inferred from homology"/>
<evidence type="ECO:0000256" key="9">
    <source>
        <dbReference type="PIRSR" id="PIRSR006431-1"/>
    </source>
</evidence>
<organism evidence="12 13">
    <name type="scientific">Kibdelosporangium aridum</name>
    <dbReference type="NCBI Taxonomy" id="2030"/>
    <lineage>
        <taxon>Bacteria</taxon>
        <taxon>Bacillati</taxon>
        <taxon>Actinomycetota</taxon>
        <taxon>Actinomycetes</taxon>
        <taxon>Pseudonocardiales</taxon>
        <taxon>Pseudonocardiaceae</taxon>
        <taxon>Kibdelosporangium</taxon>
    </lineage>
</organism>
<dbReference type="PRINTS" id="PR00111">
    <property type="entry name" value="ABHYDROLASE"/>
</dbReference>
<feature type="active site" description="Proton donor" evidence="9">
    <location>
        <position position="300"/>
    </location>
</feature>
<dbReference type="Gene3D" id="3.40.50.1820">
    <property type="entry name" value="alpha/beta hydrolase"/>
    <property type="match status" value="1"/>
</dbReference>
<dbReference type="PANTHER" id="PTHR43722">
    <property type="entry name" value="PROLINE IMINOPEPTIDASE"/>
    <property type="match status" value="1"/>
</dbReference>
<comment type="subcellular location">
    <subcellularLocation>
        <location evidence="2 8">Cytoplasm</location>
    </subcellularLocation>
</comment>
<feature type="active site" description="Nucleophile" evidence="9">
    <location>
        <position position="121"/>
    </location>
</feature>
<dbReference type="GO" id="GO:0006508">
    <property type="term" value="P:proteolysis"/>
    <property type="evidence" value="ECO:0007669"/>
    <property type="project" value="UniProtKB-KW"/>
</dbReference>
<dbReference type="GO" id="GO:0005737">
    <property type="term" value="C:cytoplasm"/>
    <property type="evidence" value="ECO:0007669"/>
    <property type="project" value="UniProtKB-SubCell"/>
</dbReference>
<dbReference type="InterPro" id="IPR029058">
    <property type="entry name" value="AB_hydrolase_fold"/>
</dbReference>
<dbReference type="PRINTS" id="PR00793">
    <property type="entry name" value="PROAMNOPTASE"/>
</dbReference>
<keyword evidence="7 8" id="KW-0378">Hydrolase</keyword>
<keyword evidence="4 8" id="KW-0031">Aminopeptidase</keyword>
<dbReference type="EMBL" id="FWXV01000004">
    <property type="protein sequence ID" value="SMD16521.1"/>
    <property type="molecule type" value="Genomic_DNA"/>
</dbReference>
<feature type="domain" description="AB hydrolase-1" evidence="11">
    <location>
        <begin position="44"/>
        <end position="303"/>
    </location>
</feature>
<evidence type="ECO:0000256" key="1">
    <source>
        <dbReference type="ARBA" id="ARBA00001585"/>
    </source>
</evidence>